<reference evidence="3 4" key="1">
    <citation type="submission" date="2019-04" db="EMBL/GenBank/DDBJ databases">
        <title>Fungal friends and foes A comparative genomics study of 23 Aspergillus species from section Flavi.</title>
        <authorList>
            <consortium name="DOE Joint Genome Institute"/>
            <person name="Kjaerbolling I."/>
            <person name="Vesth T.C."/>
            <person name="Frisvad J.C."/>
            <person name="Nybo J.L."/>
            <person name="Theobald S."/>
            <person name="Kildgaard S."/>
            <person name="Petersen T.I."/>
            <person name="Kuo A."/>
            <person name="Sato A."/>
            <person name="Lyhne E.K."/>
            <person name="Kogle M.E."/>
            <person name="Wiebenga A."/>
            <person name="Kun R.S."/>
            <person name="Lubbers R.J."/>
            <person name="Makela M.R."/>
            <person name="Barry K."/>
            <person name="Chovatia M."/>
            <person name="Clum A."/>
            <person name="Daum C."/>
            <person name="Haridas S."/>
            <person name="He G."/>
            <person name="LaButti K."/>
            <person name="Lipzen A."/>
            <person name="Mondo S."/>
            <person name="Pangilinan J."/>
            <person name="Riley R."/>
            <person name="Salamov A."/>
            <person name="Simmons B.A."/>
            <person name="Magnuson J.K."/>
            <person name="Henrissat B."/>
            <person name="Mortensen U.H."/>
            <person name="Larsen T.O."/>
            <person name="De vries R.P."/>
            <person name="Grigoriev I.V."/>
            <person name="Machida M."/>
            <person name="Baker S.E."/>
            <person name="Andersen M.R."/>
        </authorList>
    </citation>
    <scope>NUCLEOTIDE SEQUENCE [LARGE SCALE GENOMIC DNA]</scope>
    <source>
        <strain evidence="3 4">CBS 117618</strain>
    </source>
</reference>
<accession>A0A5N6DSJ4</accession>
<sequence>MATLMPSGYRSATEFLFHKEQTDAIIRTTAYHCKDYCLSVIWFLHREHNDIHTSIATFFQRTSSVGLGSLDRLPLELLFDTLCRLDMHSLFKFRQVNLRSRKIVDSLSEYHRVVSHGLNLFYILLRTRTAVDTTLLDFYTALCSKTCTFCGEFGGFICILIWKRCCFKCLQESPETQIRTLASVRKQLHMTKAELGQLRPLKSLPGIYSMNKSVQKSRIAIVSLLQATLVCRRQSHALPQIQPASSDQNQKFNFMGSCTLPYYNKQTGRVEHRIPCARCELAVEKDIIGTRGTKWGYKARDKAQVLWRSSGEGKSLPRELPVSAQTGGYFRRRE</sequence>
<dbReference type="Proteomes" id="UP000326532">
    <property type="component" value="Unassembled WGS sequence"/>
</dbReference>
<gene>
    <name evidence="3" type="ORF">BDV34DRAFT_211552</name>
</gene>
<keyword evidence="4" id="KW-1185">Reference proteome</keyword>
<dbReference type="InterPro" id="IPR001810">
    <property type="entry name" value="F-box_dom"/>
</dbReference>
<dbReference type="OMA" id="FCGEFGG"/>
<dbReference type="VEuPathDB" id="FungiDB:BDV34DRAFT_211552"/>
<dbReference type="EMBL" id="ML734956">
    <property type="protein sequence ID" value="KAB8207533.1"/>
    <property type="molecule type" value="Genomic_DNA"/>
</dbReference>
<name>A0A5N6DSJ4_ASPPA</name>
<feature type="domain" description="F-box" evidence="2">
    <location>
        <begin position="67"/>
        <end position="113"/>
    </location>
</feature>
<evidence type="ECO:0000313" key="4">
    <source>
        <dbReference type="Proteomes" id="UP000326532"/>
    </source>
</evidence>
<evidence type="ECO:0000256" key="1">
    <source>
        <dbReference type="SAM" id="MobiDB-lite"/>
    </source>
</evidence>
<protein>
    <recommendedName>
        <fullName evidence="2">F-box domain-containing protein</fullName>
    </recommendedName>
</protein>
<dbReference type="Pfam" id="PF00646">
    <property type="entry name" value="F-box"/>
    <property type="match status" value="1"/>
</dbReference>
<feature type="region of interest" description="Disordered" evidence="1">
    <location>
        <begin position="312"/>
        <end position="334"/>
    </location>
</feature>
<proteinExistence type="predicted"/>
<evidence type="ECO:0000313" key="3">
    <source>
        <dbReference type="EMBL" id="KAB8207533.1"/>
    </source>
</evidence>
<organism evidence="3 4">
    <name type="scientific">Aspergillus parasiticus</name>
    <dbReference type="NCBI Taxonomy" id="5067"/>
    <lineage>
        <taxon>Eukaryota</taxon>
        <taxon>Fungi</taxon>
        <taxon>Dikarya</taxon>
        <taxon>Ascomycota</taxon>
        <taxon>Pezizomycotina</taxon>
        <taxon>Eurotiomycetes</taxon>
        <taxon>Eurotiomycetidae</taxon>
        <taxon>Eurotiales</taxon>
        <taxon>Aspergillaceae</taxon>
        <taxon>Aspergillus</taxon>
        <taxon>Aspergillus subgen. Circumdati</taxon>
    </lineage>
</organism>
<dbReference type="PROSITE" id="PS50181">
    <property type="entry name" value="FBOX"/>
    <property type="match status" value="1"/>
</dbReference>
<evidence type="ECO:0000259" key="2">
    <source>
        <dbReference type="PROSITE" id="PS50181"/>
    </source>
</evidence>
<dbReference type="AlphaFoldDB" id="A0A5N6DSJ4"/>